<dbReference type="InterPro" id="IPR026960">
    <property type="entry name" value="RVT-Znf"/>
</dbReference>
<proteinExistence type="predicted"/>
<evidence type="ECO:0000259" key="1">
    <source>
        <dbReference type="Pfam" id="PF13966"/>
    </source>
</evidence>
<reference evidence="2" key="1">
    <citation type="journal article" date="2019" name="Nat. Commun.">
        <title>Genome-wide association mapping of date palm fruit traits.</title>
        <authorList>
            <person name="Hazzouri K.M."/>
            <person name="Gros-Balthazard M."/>
            <person name="Flowers J.M."/>
            <person name="Copetti D."/>
            <person name="Lemansour A."/>
            <person name="Lebrun M."/>
            <person name="Masmoudi K."/>
            <person name="Ferrand S."/>
            <person name="Dhar M.I."/>
            <person name="Fresquez Z.A."/>
            <person name="Rosas U."/>
            <person name="Zhang J."/>
            <person name="Talag J."/>
            <person name="Lee S."/>
            <person name="Kudrna D."/>
            <person name="Powell R.F."/>
            <person name="Leitch I.J."/>
            <person name="Krueger R.R."/>
            <person name="Wing R.A."/>
            <person name="Amiri K.M.A."/>
            <person name="Purugganan M.D."/>
        </authorList>
    </citation>
    <scope>NUCLEOTIDE SEQUENCE [LARGE SCALE GENOMIC DNA]</scope>
    <source>
        <strain evidence="2">cv. Khalas</strain>
    </source>
</reference>
<accession>A0A8B9ADA1</accession>
<protein>
    <submittedName>
        <fullName evidence="3">Uncharacterized protein LOC120111464</fullName>
    </submittedName>
</protein>
<gene>
    <name evidence="3" type="primary">LOC120111464</name>
</gene>
<sequence length="294" mass="34002">MVDTDRLVGYRVSKLLFSEKGGWREGLIRETFGEHLAERILTLRIPSREEPDRLAWVPTERSRVHARDLRTLISRKPARQMDGGWIWRMRIHLRVALFLWKVAWGCLPPRRMLAGRGVQTTPFCEACSDIEETVTHVILSCPKAAQIWERLSVPLPHTWESVKDLLHHLLESMRRPSTVEKGIRRAYLAYHIWLDRNARLFEGSRSIPRTVVDRAFGMLRRSPRLPRRDSIKWLGTSRIPVLLLQCPDLPYFWVPPPLGHLKVNFNGYRSRDGVYGGAGFVIRDHQGRLIAAGG</sequence>
<dbReference type="RefSeq" id="XP_038984440.1">
    <property type="nucleotide sequence ID" value="XM_039128512.1"/>
</dbReference>
<dbReference type="OrthoDB" id="692097at2759"/>
<dbReference type="Pfam" id="PF13966">
    <property type="entry name" value="zf-RVT"/>
    <property type="match status" value="1"/>
</dbReference>
<organism evidence="2 3">
    <name type="scientific">Phoenix dactylifera</name>
    <name type="common">Date palm</name>
    <dbReference type="NCBI Taxonomy" id="42345"/>
    <lineage>
        <taxon>Eukaryota</taxon>
        <taxon>Viridiplantae</taxon>
        <taxon>Streptophyta</taxon>
        <taxon>Embryophyta</taxon>
        <taxon>Tracheophyta</taxon>
        <taxon>Spermatophyta</taxon>
        <taxon>Magnoliopsida</taxon>
        <taxon>Liliopsida</taxon>
        <taxon>Arecaceae</taxon>
        <taxon>Coryphoideae</taxon>
        <taxon>Phoeniceae</taxon>
        <taxon>Phoenix</taxon>
    </lineage>
</organism>
<dbReference type="AlphaFoldDB" id="A0A8B9ADA1"/>
<name>A0A8B9ADA1_PHODC</name>
<evidence type="ECO:0000313" key="3">
    <source>
        <dbReference type="RefSeq" id="XP_038984440.1"/>
    </source>
</evidence>
<dbReference type="KEGG" id="pda:120111464"/>
<keyword evidence="2" id="KW-1185">Reference proteome</keyword>
<feature type="domain" description="Reverse transcriptase zinc-binding" evidence="1">
    <location>
        <begin position="78"/>
        <end position="148"/>
    </location>
</feature>
<evidence type="ECO:0000313" key="2">
    <source>
        <dbReference type="Proteomes" id="UP000228380"/>
    </source>
</evidence>
<dbReference type="GeneID" id="120111464"/>
<reference evidence="3" key="2">
    <citation type="submission" date="2025-08" db="UniProtKB">
        <authorList>
            <consortium name="RefSeq"/>
        </authorList>
    </citation>
    <scope>IDENTIFICATION</scope>
    <source>
        <tissue evidence="3">Young leaves</tissue>
    </source>
</reference>
<dbReference type="Proteomes" id="UP000228380">
    <property type="component" value="Chromosome 8"/>
</dbReference>